<evidence type="ECO:0000313" key="2">
    <source>
        <dbReference type="EMBL" id="PAA70995.1"/>
    </source>
</evidence>
<sequence length="294" mass="32137">KELSMGQKSSHLSMLHVSLMDLRGYKVKVLELPPSQLTTAILRQTNKYLLRLHPEKMDLVGRHDGIQVCEISYFHIRALNQLGRVVIISLGRSSCFGEGKMTLRCSKTLYSSLISSSFKGRAQRLSTEVSFLSSSNSSSSSYRRQRLSAPIMTQQQQASPMLAPTSSVAQDRLTSISASSFETLTTTPPSTRCRITDIGQTSRRSSNRQNGNDETAEDLDGYLLMMPGSRRASTSATSAGSSATPSGRHSAAAAAVGLPAVIADEYVLPSSGRYAQIDWSQVMQDSLQYLEPLY</sequence>
<dbReference type="Gene3D" id="2.30.29.30">
    <property type="entry name" value="Pleckstrin-homology domain (PH domain)/Phosphotyrosine-binding domain (PTB)"/>
    <property type="match status" value="1"/>
</dbReference>
<evidence type="ECO:0000313" key="3">
    <source>
        <dbReference type="Proteomes" id="UP000215902"/>
    </source>
</evidence>
<dbReference type="InterPro" id="IPR011993">
    <property type="entry name" value="PH-like_dom_sf"/>
</dbReference>
<feature type="compositionally biased region" description="Polar residues" evidence="1">
    <location>
        <begin position="198"/>
        <end position="213"/>
    </location>
</feature>
<feature type="compositionally biased region" description="Low complexity" evidence="1">
    <location>
        <begin position="133"/>
        <end position="142"/>
    </location>
</feature>
<evidence type="ECO:0000256" key="1">
    <source>
        <dbReference type="SAM" id="MobiDB-lite"/>
    </source>
</evidence>
<feature type="region of interest" description="Disordered" evidence="1">
    <location>
        <begin position="133"/>
        <end position="218"/>
    </location>
</feature>
<feature type="compositionally biased region" description="Polar residues" evidence="1">
    <location>
        <begin position="151"/>
        <end position="190"/>
    </location>
</feature>
<gene>
    <name evidence="2" type="ORF">BOX15_Mlig029991g1</name>
</gene>
<proteinExistence type="predicted"/>
<name>A0A267FB55_9PLAT</name>
<organism evidence="2 3">
    <name type="scientific">Macrostomum lignano</name>
    <dbReference type="NCBI Taxonomy" id="282301"/>
    <lineage>
        <taxon>Eukaryota</taxon>
        <taxon>Metazoa</taxon>
        <taxon>Spiralia</taxon>
        <taxon>Lophotrochozoa</taxon>
        <taxon>Platyhelminthes</taxon>
        <taxon>Rhabditophora</taxon>
        <taxon>Macrostomorpha</taxon>
        <taxon>Macrostomida</taxon>
        <taxon>Macrostomidae</taxon>
        <taxon>Macrostomum</taxon>
    </lineage>
</organism>
<feature type="non-terminal residue" evidence="2">
    <location>
        <position position="1"/>
    </location>
</feature>
<dbReference type="AlphaFoldDB" id="A0A267FB55"/>
<accession>A0A267FB55</accession>
<comment type="caution">
    <text evidence="2">The sequence shown here is derived from an EMBL/GenBank/DDBJ whole genome shotgun (WGS) entry which is preliminary data.</text>
</comment>
<keyword evidence="3" id="KW-1185">Reference proteome</keyword>
<protein>
    <submittedName>
        <fullName evidence="2">Uncharacterized protein</fullName>
    </submittedName>
</protein>
<reference evidence="2 3" key="1">
    <citation type="submission" date="2017-06" db="EMBL/GenBank/DDBJ databases">
        <title>A platform for efficient transgenesis in Macrostomum lignano, a flatworm model organism for stem cell research.</title>
        <authorList>
            <person name="Berezikov E."/>
        </authorList>
    </citation>
    <scope>NUCLEOTIDE SEQUENCE [LARGE SCALE GENOMIC DNA]</scope>
    <source>
        <strain evidence="2">DV1</strain>
        <tissue evidence="2">Whole organism</tissue>
    </source>
</reference>
<dbReference type="EMBL" id="NIVC01001190">
    <property type="protein sequence ID" value="PAA70995.1"/>
    <property type="molecule type" value="Genomic_DNA"/>
</dbReference>
<dbReference type="Proteomes" id="UP000215902">
    <property type="component" value="Unassembled WGS sequence"/>
</dbReference>